<dbReference type="PANTHER" id="PTHR11802:SF59">
    <property type="entry name" value="CARBOXYPEPTIDASE"/>
    <property type="match status" value="1"/>
</dbReference>
<evidence type="ECO:0000256" key="1">
    <source>
        <dbReference type="ARBA" id="ARBA00009431"/>
    </source>
</evidence>
<dbReference type="Gene3D" id="3.40.50.1820">
    <property type="entry name" value="alpha/beta hydrolase"/>
    <property type="match status" value="1"/>
</dbReference>
<name>A0AAD8RUK3_LOLMU</name>
<dbReference type="EMBL" id="JAUUTY010000005">
    <property type="protein sequence ID" value="KAK1631955.1"/>
    <property type="molecule type" value="Genomic_DNA"/>
</dbReference>
<organism evidence="3 4">
    <name type="scientific">Lolium multiflorum</name>
    <name type="common">Italian ryegrass</name>
    <name type="synonym">Lolium perenne subsp. multiflorum</name>
    <dbReference type="NCBI Taxonomy" id="4521"/>
    <lineage>
        <taxon>Eukaryota</taxon>
        <taxon>Viridiplantae</taxon>
        <taxon>Streptophyta</taxon>
        <taxon>Embryophyta</taxon>
        <taxon>Tracheophyta</taxon>
        <taxon>Spermatophyta</taxon>
        <taxon>Magnoliopsida</taxon>
        <taxon>Liliopsida</taxon>
        <taxon>Poales</taxon>
        <taxon>Poaceae</taxon>
        <taxon>BOP clade</taxon>
        <taxon>Pooideae</taxon>
        <taxon>Poodae</taxon>
        <taxon>Poeae</taxon>
        <taxon>Poeae Chloroplast Group 2 (Poeae type)</taxon>
        <taxon>Loliodinae</taxon>
        <taxon>Loliinae</taxon>
        <taxon>Lolium</taxon>
    </lineage>
</organism>
<evidence type="ECO:0000256" key="2">
    <source>
        <dbReference type="SAM" id="MobiDB-lite"/>
    </source>
</evidence>
<gene>
    <name evidence="3" type="ORF">QYE76_006270</name>
</gene>
<dbReference type="GO" id="GO:0005773">
    <property type="term" value="C:vacuole"/>
    <property type="evidence" value="ECO:0007669"/>
    <property type="project" value="TreeGrafter"/>
</dbReference>
<dbReference type="GO" id="GO:0004185">
    <property type="term" value="F:serine-type carboxypeptidase activity"/>
    <property type="evidence" value="ECO:0007669"/>
    <property type="project" value="InterPro"/>
</dbReference>
<accession>A0AAD8RUK3</accession>
<dbReference type="GO" id="GO:0006508">
    <property type="term" value="P:proteolysis"/>
    <property type="evidence" value="ECO:0007669"/>
    <property type="project" value="InterPro"/>
</dbReference>
<dbReference type="InterPro" id="IPR029058">
    <property type="entry name" value="AB_hydrolase_fold"/>
</dbReference>
<comment type="caution">
    <text evidence="3">The sequence shown here is derived from an EMBL/GenBank/DDBJ whole genome shotgun (WGS) entry which is preliminary data.</text>
</comment>
<proteinExistence type="inferred from homology"/>
<evidence type="ECO:0000313" key="3">
    <source>
        <dbReference type="EMBL" id="KAK1631955.1"/>
    </source>
</evidence>
<dbReference type="PRINTS" id="PR00724">
    <property type="entry name" value="CRBOXYPTASEC"/>
</dbReference>
<dbReference type="AlphaFoldDB" id="A0AAD8RUK3"/>
<dbReference type="Proteomes" id="UP001231189">
    <property type="component" value="Unassembled WGS sequence"/>
</dbReference>
<comment type="similarity">
    <text evidence="1">Belongs to the peptidase S10 family.</text>
</comment>
<feature type="region of interest" description="Disordered" evidence="2">
    <location>
        <begin position="97"/>
        <end position="164"/>
    </location>
</feature>
<keyword evidence="4" id="KW-1185">Reference proteome</keyword>
<dbReference type="Pfam" id="PF00450">
    <property type="entry name" value="Peptidase_S10"/>
    <property type="match status" value="1"/>
</dbReference>
<dbReference type="InterPro" id="IPR001563">
    <property type="entry name" value="Peptidase_S10"/>
</dbReference>
<protein>
    <submittedName>
        <fullName evidence="3">Uncharacterized protein</fullName>
    </submittedName>
</protein>
<reference evidence="3" key="1">
    <citation type="submission" date="2023-07" db="EMBL/GenBank/DDBJ databases">
        <title>A chromosome-level genome assembly of Lolium multiflorum.</title>
        <authorList>
            <person name="Chen Y."/>
            <person name="Copetti D."/>
            <person name="Kolliker R."/>
            <person name="Studer B."/>
        </authorList>
    </citation>
    <scope>NUCLEOTIDE SEQUENCE</scope>
    <source>
        <strain evidence="3">02402/16</strain>
        <tissue evidence="3">Leaf</tissue>
    </source>
</reference>
<dbReference type="SUPFAM" id="SSF53474">
    <property type="entry name" value="alpha/beta-Hydrolases"/>
    <property type="match status" value="1"/>
</dbReference>
<dbReference type="PANTHER" id="PTHR11802">
    <property type="entry name" value="SERINE PROTEASE FAMILY S10 SERINE CARBOXYPEPTIDASE"/>
    <property type="match status" value="1"/>
</dbReference>
<evidence type="ECO:0000313" key="4">
    <source>
        <dbReference type="Proteomes" id="UP001231189"/>
    </source>
</evidence>
<sequence length="377" mass="39684">MLLAATVLVDGEGSLHKLAKVIFKVDGFVRLVRGEEVACREPQLTRSLIPRKDHARDVFVHGGVEVVEDGVVGGGPLSVGGGGGDRAVDMAEVAGAAERSSHVDAPLGVVPGGEGEDDGAGVMRGTADGDEGGGRSSRRGGGGPVGDGGEHHGSGSSTTGNITSFKDSYPYDKFSPNVDIRFADIGDNVNTNDQAAHRGQSSGPIANCIGTGCSSLGYGAMQELGPFRVSQDNKTLTKNLNAWNTVANVLFLESPAGVGYSYSNTSSDYELSGDQRTADDAYIFLLNWLERFPEYKDRAFYISGESFAGHYVPELAATILLHNTYNNRTIVNLKGVLSLPESEMYAYISNGTSDMRCADALPCHAGSFLCSIASMSR</sequence>